<dbReference type="InterPro" id="IPR029063">
    <property type="entry name" value="SAM-dependent_MTases_sf"/>
</dbReference>
<dbReference type="Pfam" id="PF01135">
    <property type="entry name" value="PCMT"/>
    <property type="match status" value="1"/>
</dbReference>
<reference evidence="3" key="1">
    <citation type="submission" date="2021-01" db="EMBL/GenBank/DDBJ databases">
        <authorList>
            <person name="Corre E."/>
            <person name="Pelletier E."/>
            <person name="Niang G."/>
            <person name="Scheremetjew M."/>
            <person name="Finn R."/>
            <person name="Kale V."/>
            <person name="Holt S."/>
            <person name="Cochrane G."/>
            <person name="Meng A."/>
            <person name="Brown T."/>
            <person name="Cohen L."/>
        </authorList>
    </citation>
    <scope>NUCLEOTIDE SEQUENCE</scope>
    <source>
        <strain evidence="3">CCMP3105</strain>
    </source>
</reference>
<comment type="similarity">
    <text evidence="1">Belongs to the methyltransferase superfamily. L-isoaspartyl/D-aspartyl protein methyltransferase family.</text>
</comment>
<sequence length="540" mass="60095">MADSAPWFVFMNQRDEMRGLPASNAAMVEELVHSGSLRSQDCISAFQAIDRQHFWPADSGELAYADMPLRSGRLHLSAPHIYAKALESLMPLKPGMSFLNVGSGTGYFNSIISELTGELATNHGIDIWSETVVHAVQRCRLLGKTNIEFTLGNAYQLNINETMRYDRIYLGACANSRSKYLYRLLEVGGVLIGPFQVGQTQQLRRVFRQTETLFSVEVLGSVQFASLIEPVPSSPRAPTLMQSEVSQGQSGVTTPRLAGEEGGQLPVGLPGVPFTFSLCERPWTPERCWLYPASYRRTVAMGLLCKPRDHSIVCLPTEIWVKHIFPWCPKWWFEDRYAQAPRPLAATAAPHKKACRGRDAQDDAESDDACSTRAPSSAVPSVQTTPESGPSRPPAGIEVDEEEQSNDALDLGDVCFEVFGDGQRHAIGADHDPDDAMEPDEGHRLVPLRVLQLLAEDARRRRRRRRQDRRDEEEEEAQGEDEDEDVAEDEDENEEMLQEERADDAGSGAVDQDQDDDMQDAEDSETEAEEEAEAADVPML</sequence>
<organism evidence="3">
    <name type="scientific">Alexandrium monilatum</name>
    <dbReference type="NCBI Taxonomy" id="311494"/>
    <lineage>
        <taxon>Eukaryota</taxon>
        <taxon>Sar</taxon>
        <taxon>Alveolata</taxon>
        <taxon>Dinophyceae</taxon>
        <taxon>Gonyaulacales</taxon>
        <taxon>Pyrocystaceae</taxon>
        <taxon>Alexandrium</taxon>
    </lineage>
</organism>
<dbReference type="GO" id="GO:0005737">
    <property type="term" value="C:cytoplasm"/>
    <property type="evidence" value="ECO:0007669"/>
    <property type="project" value="TreeGrafter"/>
</dbReference>
<protein>
    <recommendedName>
        <fullName evidence="4">Protein-L-isoaspartate O-methyltransferase</fullName>
    </recommendedName>
</protein>
<feature type="compositionally biased region" description="Polar residues" evidence="2">
    <location>
        <begin position="373"/>
        <end position="388"/>
    </location>
</feature>
<dbReference type="GO" id="GO:0004719">
    <property type="term" value="F:protein-L-isoaspartate (D-aspartate) O-methyltransferase activity"/>
    <property type="evidence" value="ECO:0007669"/>
    <property type="project" value="InterPro"/>
</dbReference>
<dbReference type="CDD" id="cd02440">
    <property type="entry name" value="AdoMet_MTases"/>
    <property type="match status" value="1"/>
</dbReference>
<dbReference type="PANTHER" id="PTHR11579:SF9">
    <property type="entry name" value="PROTEIN-L-ISOASPARTATE O-METHYLTRANSFERASE"/>
    <property type="match status" value="1"/>
</dbReference>
<evidence type="ECO:0008006" key="4">
    <source>
        <dbReference type="Google" id="ProtNLM"/>
    </source>
</evidence>
<evidence type="ECO:0000313" key="3">
    <source>
        <dbReference type="EMBL" id="CAE4632142.1"/>
    </source>
</evidence>
<feature type="region of interest" description="Disordered" evidence="2">
    <location>
        <begin position="348"/>
        <end position="406"/>
    </location>
</feature>
<feature type="compositionally biased region" description="Acidic residues" evidence="2">
    <location>
        <begin position="471"/>
        <end position="497"/>
    </location>
</feature>
<feature type="region of interest" description="Disordered" evidence="2">
    <location>
        <begin position="425"/>
        <end position="444"/>
    </location>
</feature>
<name>A0A7S4W878_9DINO</name>
<dbReference type="AlphaFoldDB" id="A0A7S4W878"/>
<gene>
    <name evidence="3" type="ORF">AMON00008_LOCUS43892</name>
</gene>
<proteinExistence type="inferred from homology"/>
<dbReference type="InterPro" id="IPR000682">
    <property type="entry name" value="PCMT"/>
</dbReference>
<dbReference type="PANTHER" id="PTHR11579">
    <property type="entry name" value="PROTEIN-L-ISOASPARTATE O-METHYLTRANSFERASE"/>
    <property type="match status" value="1"/>
</dbReference>
<feature type="compositionally biased region" description="Acidic residues" evidence="2">
    <location>
        <begin position="512"/>
        <end position="534"/>
    </location>
</feature>
<evidence type="ECO:0000256" key="1">
    <source>
        <dbReference type="ARBA" id="ARBA00005369"/>
    </source>
</evidence>
<feature type="region of interest" description="Disordered" evidence="2">
    <location>
        <begin position="459"/>
        <end position="540"/>
    </location>
</feature>
<evidence type="ECO:0000256" key="2">
    <source>
        <dbReference type="SAM" id="MobiDB-lite"/>
    </source>
</evidence>
<dbReference type="EMBL" id="HBNR01062283">
    <property type="protein sequence ID" value="CAE4632142.1"/>
    <property type="molecule type" value="Transcribed_RNA"/>
</dbReference>
<dbReference type="SUPFAM" id="SSF53335">
    <property type="entry name" value="S-adenosyl-L-methionine-dependent methyltransferases"/>
    <property type="match status" value="1"/>
</dbReference>
<accession>A0A7S4W878</accession>
<dbReference type="Gene3D" id="3.40.50.150">
    <property type="entry name" value="Vaccinia Virus protein VP39"/>
    <property type="match status" value="1"/>
</dbReference>